<evidence type="ECO:0000313" key="1">
    <source>
        <dbReference type="EMBL" id="ARU58895.1"/>
    </source>
</evidence>
<dbReference type="KEGG" id="ome:OLMES_4907"/>
<dbReference type="Proteomes" id="UP000196027">
    <property type="component" value="Chromosome"/>
</dbReference>
<protein>
    <submittedName>
        <fullName evidence="1">Uncharacterized protein</fullName>
    </submittedName>
</protein>
<sequence>MIELQWHSVAGDNFHTLLRVTPNNQALYKKDKRFVLKDGNQKLYVTFGAGPEWGKLVSNNNRGADKTPHSAGQSLSVKVPQKYRNEVEFIEALFVLDKQYKDHLDYDLFPATVGNEVWWLADDGYNSNSFIAGLLKASGVKPIPTPPVSVPGFNKPVPSKYFGVTQ</sequence>
<dbReference type="RefSeq" id="WP_157678551.1">
    <property type="nucleotide sequence ID" value="NZ_CP021425.1"/>
</dbReference>
<gene>
    <name evidence="1" type="ORF">OLMES_4907</name>
</gene>
<organism evidence="1 2">
    <name type="scientific">Oleiphilus messinensis</name>
    <dbReference type="NCBI Taxonomy" id="141451"/>
    <lineage>
        <taxon>Bacteria</taxon>
        <taxon>Pseudomonadati</taxon>
        <taxon>Pseudomonadota</taxon>
        <taxon>Gammaproteobacteria</taxon>
        <taxon>Oceanospirillales</taxon>
        <taxon>Oleiphilaceae</taxon>
        <taxon>Oleiphilus</taxon>
    </lineage>
</organism>
<dbReference type="EMBL" id="CP021425">
    <property type="protein sequence ID" value="ARU58895.1"/>
    <property type="molecule type" value="Genomic_DNA"/>
</dbReference>
<dbReference type="OrthoDB" id="7106228at2"/>
<proteinExistence type="predicted"/>
<evidence type="ECO:0000313" key="2">
    <source>
        <dbReference type="Proteomes" id="UP000196027"/>
    </source>
</evidence>
<accession>A0A1Y0IH82</accession>
<reference evidence="1 2" key="1">
    <citation type="submission" date="2017-05" db="EMBL/GenBank/DDBJ databases">
        <title>Genomic insights into alkan degradation activity of Oleiphilus messinensis.</title>
        <authorList>
            <person name="Kozyavkin S.A."/>
            <person name="Slesarev A.I."/>
            <person name="Golyshin P.N."/>
            <person name="Korzhenkov A."/>
            <person name="Golyshina O.N."/>
            <person name="Toshchakov S.V."/>
        </authorList>
    </citation>
    <scope>NUCLEOTIDE SEQUENCE [LARGE SCALE GENOMIC DNA]</scope>
    <source>
        <strain evidence="1 2">ME102</strain>
    </source>
</reference>
<name>A0A1Y0IH82_9GAMM</name>
<dbReference type="AlphaFoldDB" id="A0A1Y0IH82"/>
<keyword evidence="2" id="KW-1185">Reference proteome</keyword>